<evidence type="ECO:0000313" key="12">
    <source>
        <dbReference type="Proteomes" id="UP000298179"/>
    </source>
</evidence>
<evidence type="ECO:0000256" key="3">
    <source>
        <dbReference type="ARBA" id="ARBA00022697"/>
    </source>
</evidence>
<gene>
    <name evidence="8" type="primary">thrB</name>
    <name evidence="11" type="ORF">E3C22_23265</name>
</gene>
<keyword evidence="6 8" id="KW-0067">ATP-binding</keyword>
<dbReference type="GO" id="GO:0009088">
    <property type="term" value="P:threonine biosynthetic process"/>
    <property type="evidence" value="ECO:0007669"/>
    <property type="project" value="UniProtKB-UniRule"/>
</dbReference>
<evidence type="ECO:0000256" key="7">
    <source>
        <dbReference type="ARBA" id="ARBA00038240"/>
    </source>
</evidence>
<dbReference type="Gene3D" id="3.30.200.20">
    <property type="entry name" value="Phosphorylase Kinase, domain 1"/>
    <property type="match status" value="1"/>
</dbReference>
<evidence type="ECO:0000256" key="9">
    <source>
        <dbReference type="NCBIfam" id="TIGR00938"/>
    </source>
</evidence>
<sequence length="332" mass="36903">MAVYTDVTEPELADFLARYDLGALSSYKGIAEGVENSNFLLRTTSGTYILTLYERRVNRADLPFFVGLMEHLAEAGLSCPLPVHDRDGNALGELSGRPAAIFTFLDGMWTRRPGPAECRAVGVALARMHEAAANFPLTRQNGLAPGDWRPLYESCNGRADEVEPGLSAEIEAELADFEARWPADLPWGVIHADLFPDNVFFLAGELSGLIDFYFACNDLLAYDLAITLGAWCFEQDGSYNVTKGRALMAGYASVRPLEEAEYESLPMLCRGAAMRFMLTRLYDWLTVPDDSFVTKKDPREYLRKLRFHRGVRDASEYGLERAAVTRPAKGMA</sequence>
<evidence type="ECO:0000256" key="4">
    <source>
        <dbReference type="ARBA" id="ARBA00022741"/>
    </source>
</evidence>
<comment type="caution">
    <text evidence="11">The sequence shown here is derived from an EMBL/GenBank/DDBJ whole genome shotgun (WGS) entry which is preliminary data.</text>
</comment>
<evidence type="ECO:0000256" key="1">
    <source>
        <dbReference type="ARBA" id="ARBA00022605"/>
    </source>
</evidence>
<protein>
    <recommendedName>
        <fullName evidence="8 9">Homoserine kinase</fullName>
        <shortName evidence="8">HK</shortName>
        <shortName evidence="8">HSK</shortName>
        <ecNumber evidence="8 9">2.7.1.39</ecNumber>
    </recommendedName>
</protein>
<evidence type="ECO:0000256" key="2">
    <source>
        <dbReference type="ARBA" id="ARBA00022679"/>
    </source>
</evidence>
<comment type="catalytic activity">
    <reaction evidence="8">
        <text>L-homoserine + ATP = O-phospho-L-homoserine + ADP + H(+)</text>
        <dbReference type="Rhea" id="RHEA:13985"/>
        <dbReference type="ChEBI" id="CHEBI:15378"/>
        <dbReference type="ChEBI" id="CHEBI:30616"/>
        <dbReference type="ChEBI" id="CHEBI:57476"/>
        <dbReference type="ChEBI" id="CHEBI:57590"/>
        <dbReference type="ChEBI" id="CHEBI:456216"/>
        <dbReference type="EC" id="2.7.1.39"/>
    </reaction>
</comment>
<evidence type="ECO:0000313" key="11">
    <source>
        <dbReference type="EMBL" id="TFF17770.1"/>
    </source>
</evidence>
<keyword evidence="2 8" id="KW-0808">Transferase</keyword>
<dbReference type="OrthoDB" id="9777460at2"/>
<dbReference type="GO" id="GO:0004413">
    <property type="term" value="F:homoserine kinase activity"/>
    <property type="evidence" value="ECO:0007669"/>
    <property type="project" value="UniProtKB-UniRule"/>
</dbReference>
<organism evidence="11 12">
    <name type="scientific">Jiella endophytica</name>
    <dbReference type="NCBI Taxonomy" id="2558362"/>
    <lineage>
        <taxon>Bacteria</taxon>
        <taxon>Pseudomonadati</taxon>
        <taxon>Pseudomonadota</taxon>
        <taxon>Alphaproteobacteria</taxon>
        <taxon>Hyphomicrobiales</taxon>
        <taxon>Aurantimonadaceae</taxon>
        <taxon>Jiella</taxon>
    </lineage>
</organism>
<keyword evidence="5 8" id="KW-0418">Kinase</keyword>
<dbReference type="PANTHER" id="PTHR21064">
    <property type="entry name" value="AMINOGLYCOSIDE PHOSPHOTRANSFERASE DOMAIN-CONTAINING PROTEIN-RELATED"/>
    <property type="match status" value="1"/>
</dbReference>
<comment type="pathway">
    <text evidence="8">Amino-acid biosynthesis; L-threonine biosynthesis; L-threonine from L-aspartate: step 4/5.</text>
</comment>
<comment type="similarity">
    <text evidence="7 8">Belongs to the pseudomonas-type ThrB family.</text>
</comment>
<keyword evidence="4 8" id="KW-0547">Nucleotide-binding</keyword>
<evidence type="ECO:0000256" key="5">
    <source>
        <dbReference type="ARBA" id="ARBA00022777"/>
    </source>
</evidence>
<evidence type="ECO:0000259" key="10">
    <source>
        <dbReference type="Pfam" id="PF01636"/>
    </source>
</evidence>
<dbReference type="Pfam" id="PF01636">
    <property type="entry name" value="APH"/>
    <property type="match status" value="1"/>
</dbReference>
<dbReference type="InterPro" id="IPR011009">
    <property type="entry name" value="Kinase-like_dom_sf"/>
</dbReference>
<name>A0A4Y8R8R2_9HYPH</name>
<keyword evidence="3 8" id="KW-0791">Threonine biosynthesis</keyword>
<dbReference type="UniPathway" id="UPA00050">
    <property type="reaction ID" value="UER00064"/>
</dbReference>
<dbReference type="InterPro" id="IPR002575">
    <property type="entry name" value="Aminoglycoside_PTrfase"/>
</dbReference>
<reference evidence="11 12" key="1">
    <citation type="submission" date="2019-03" db="EMBL/GenBank/DDBJ databases">
        <title>Jiella endophytica sp. nov., a novel endophytic bacterium isolated from root of Ficus microcarpa Linn. f.</title>
        <authorList>
            <person name="Tuo L."/>
        </authorList>
    </citation>
    <scope>NUCLEOTIDE SEQUENCE [LARGE SCALE GENOMIC DNA]</scope>
    <source>
        <strain evidence="11 12">CBS5Q-3</strain>
    </source>
</reference>
<dbReference type="AlphaFoldDB" id="A0A4Y8R8R2"/>
<evidence type="ECO:0000256" key="8">
    <source>
        <dbReference type="HAMAP-Rule" id="MF_00301"/>
    </source>
</evidence>
<dbReference type="EC" id="2.7.1.39" evidence="8 9"/>
<dbReference type="NCBIfam" id="NF003558">
    <property type="entry name" value="PRK05231.1"/>
    <property type="match status" value="1"/>
</dbReference>
<dbReference type="InterPro" id="IPR005280">
    <property type="entry name" value="Homoserine_kinase_II"/>
</dbReference>
<dbReference type="Proteomes" id="UP000298179">
    <property type="component" value="Unassembled WGS sequence"/>
</dbReference>
<keyword evidence="12" id="KW-1185">Reference proteome</keyword>
<dbReference type="Gene3D" id="3.90.1200.10">
    <property type="match status" value="1"/>
</dbReference>
<dbReference type="EMBL" id="SOZD01000014">
    <property type="protein sequence ID" value="TFF17770.1"/>
    <property type="molecule type" value="Genomic_DNA"/>
</dbReference>
<proteinExistence type="inferred from homology"/>
<dbReference type="InterPro" id="IPR050249">
    <property type="entry name" value="Pseudomonas-type_ThrB"/>
</dbReference>
<evidence type="ECO:0000256" key="6">
    <source>
        <dbReference type="ARBA" id="ARBA00022840"/>
    </source>
</evidence>
<dbReference type="SUPFAM" id="SSF56112">
    <property type="entry name" value="Protein kinase-like (PK-like)"/>
    <property type="match status" value="1"/>
</dbReference>
<keyword evidence="1 8" id="KW-0028">Amino-acid biosynthesis</keyword>
<accession>A0A4Y8R8R2</accession>
<dbReference type="NCBIfam" id="TIGR00938">
    <property type="entry name" value="thrB_alt"/>
    <property type="match status" value="1"/>
</dbReference>
<dbReference type="CDD" id="cd05153">
    <property type="entry name" value="HomoserineK_II"/>
    <property type="match status" value="1"/>
</dbReference>
<dbReference type="RefSeq" id="WP_134764281.1">
    <property type="nucleotide sequence ID" value="NZ_SOZD01000014.1"/>
</dbReference>
<dbReference type="GO" id="GO:0005524">
    <property type="term" value="F:ATP binding"/>
    <property type="evidence" value="ECO:0007669"/>
    <property type="project" value="UniProtKB-KW"/>
</dbReference>
<dbReference type="PANTHER" id="PTHR21064:SF6">
    <property type="entry name" value="AMINOGLYCOSIDE PHOSPHOTRANSFERASE DOMAIN-CONTAINING PROTEIN"/>
    <property type="match status" value="1"/>
</dbReference>
<feature type="domain" description="Aminoglycoside phosphotransferase" evidence="10">
    <location>
        <begin position="27"/>
        <end position="257"/>
    </location>
</feature>
<dbReference type="HAMAP" id="MF_00301">
    <property type="entry name" value="Homoser_kinase_2"/>
    <property type="match status" value="1"/>
</dbReference>